<dbReference type="InterPro" id="IPR036271">
    <property type="entry name" value="Tet_transcr_reg_TetR-rel_C_sf"/>
</dbReference>
<dbReference type="InterPro" id="IPR001647">
    <property type="entry name" value="HTH_TetR"/>
</dbReference>
<accession>A0ABS4PQ47</accession>
<dbReference type="InterPro" id="IPR009057">
    <property type="entry name" value="Homeodomain-like_sf"/>
</dbReference>
<evidence type="ECO:0000259" key="5">
    <source>
        <dbReference type="PROSITE" id="PS50977"/>
    </source>
</evidence>
<dbReference type="Proteomes" id="UP000741013">
    <property type="component" value="Unassembled WGS sequence"/>
</dbReference>
<evidence type="ECO:0000313" key="6">
    <source>
        <dbReference type="EMBL" id="MBP2181542.1"/>
    </source>
</evidence>
<feature type="domain" description="HTH tetR-type" evidence="5">
    <location>
        <begin position="18"/>
        <end position="78"/>
    </location>
</feature>
<organism evidence="6 7">
    <name type="scientific">Amycolatopsis magusensis</name>
    <dbReference type="NCBI Taxonomy" id="882444"/>
    <lineage>
        <taxon>Bacteria</taxon>
        <taxon>Bacillati</taxon>
        <taxon>Actinomycetota</taxon>
        <taxon>Actinomycetes</taxon>
        <taxon>Pseudonocardiales</taxon>
        <taxon>Pseudonocardiaceae</taxon>
        <taxon>Amycolatopsis</taxon>
    </lineage>
</organism>
<keyword evidence="7" id="KW-1185">Reference proteome</keyword>
<reference evidence="6 7" key="1">
    <citation type="submission" date="2021-03" db="EMBL/GenBank/DDBJ databases">
        <title>Sequencing the genomes of 1000 actinobacteria strains.</title>
        <authorList>
            <person name="Klenk H.-P."/>
        </authorList>
    </citation>
    <scope>NUCLEOTIDE SEQUENCE [LARGE SCALE GENOMIC DNA]</scope>
    <source>
        <strain evidence="6 7">DSM 45510</strain>
    </source>
</reference>
<dbReference type="InterPro" id="IPR004111">
    <property type="entry name" value="Repressor_TetR_C"/>
</dbReference>
<protein>
    <submittedName>
        <fullName evidence="6">AcrR family transcriptional regulator</fullName>
    </submittedName>
</protein>
<gene>
    <name evidence="6" type="ORF">JOM49_003068</name>
</gene>
<keyword evidence="3" id="KW-0804">Transcription</keyword>
<dbReference type="RefSeq" id="WP_209664949.1">
    <property type="nucleotide sequence ID" value="NZ_JAGGMS010000001.1"/>
</dbReference>
<proteinExistence type="predicted"/>
<evidence type="ECO:0000256" key="1">
    <source>
        <dbReference type="ARBA" id="ARBA00023015"/>
    </source>
</evidence>
<comment type="caution">
    <text evidence="6">The sequence shown here is derived from an EMBL/GenBank/DDBJ whole genome shotgun (WGS) entry which is preliminary data.</text>
</comment>
<dbReference type="PANTHER" id="PTHR30055:SF151">
    <property type="entry name" value="TRANSCRIPTIONAL REGULATORY PROTEIN"/>
    <property type="match status" value="1"/>
</dbReference>
<dbReference type="PANTHER" id="PTHR30055">
    <property type="entry name" value="HTH-TYPE TRANSCRIPTIONAL REGULATOR RUTR"/>
    <property type="match status" value="1"/>
</dbReference>
<dbReference type="Pfam" id="PF00440">
    <property type="entry name" value="TetR_N"/>
    <property type="match status" value="1"/>
</dbReference>
<evidence type="ECO:0000256" key="2">
    <source>
        <dbReference type="ARBA" id="ARBA00023125"/>
    </source>
</evidence>
<feature type="DNA-binding region" description="H-T-H motif" evidence="4">
    <location>
        <begin position="41"/>
        <end position="60"/>
    </location>
</feature>
<dbReference type="PROSITE" id="PS50977">
    <property type="entry name" value="HTH_TETR_2"/>
    <property type="match status" value="1"/>
</dbReference>
<dbReference type="InterPro" id="IPR050109">
    <property type="entry name" value="HTH-type_TetR-like_transc_reg"/>
</dbReference>
<dbReference type="EMBL" id="JAGGMS010000001">
    <property type="protein sequence ID" value="MBP2181542.1"/>
    <property type="molecule type" value="Genomic_DNA"/>
</dbReference>
<keyword evidence="1" id="KW-0805">Transcription regulation</keyword>
<dbReference type="SUPFAM" id="SSF48498">
    <property type="entry name" value="Tetracyclin repressor-like, C-terminal domain"/>
    <property type="match status" value="1"/>
</dbReference>
<dbReference type="Pfam" id="PF02909">
    <property type="entry name" value="TetR_C_1"/>
    <property type="match status" value="1"/>
</dbReference>
<name>A0ABS4PQ47_9PSEU</name>
<dbReference type="Gene3D" id="1.10.357.10">
    <property type="entry name" value="Tetracycline Repressor, domain 2"/>
    <property type="match status" value="1"/>
</dbReference>
<evidence type="ECO:0000256" key="4">
    <source>
        <dbReference type="PROSITE-ProRule" id="PRU00335"/>
    </source>
</evidence>
<evidence type="ECO:0000256" key="3">
    <source>
        <dbReference type="ARBA" id="ARBA00023163"/>
    </source>
</evidence>
<dbReference type="SUPFAM" id="SSF46689">
    <property type="entry name" value="Homeodomain-like"/>
    <property type="match status" value="1"/>
</dbReference>
<evidence type="ECO:0000313" key="7">
    <source>
        <dbReference type="Proteomes" id="UP000741013"/>
    </source>
</evidence>
<sequence>MSVPAPPWRRSGRTVKPQLSPELIVRTALGLLDAEGIDAVSMRRVAQLLDTGAASLYAHVANKDELHELMFDQVLGEVELPEPDPARWDEQLREVLQGQLSAMLAHPGIAKVAWATQVPVGPNALQHGETVLALLRAGGLSEREAAYASDALSLYTKAFAYEGSGWASGEFDQAEAAERGRQMHEYLSSMPGRFPNMLTLGPYFSAETAADRFRFGLNMLLGGLRRG</sequence>
<keyword evidence="2 4" id="KW-0238">DNA-binding</keyword>